<dbReference type="AlphaFoldDB" id="A0A645A609"/>
<protein>
    <submittedName>
        <fullName evidence="1">Uncharacterized protein</fullName>
    </submittedName>
</protein>
<reference evidence="1" key="1">
    <citation type="submission" date="2019-08" db="EMBL/GenBank/DDBJ databases">
        <authorList>
            <person name="Kucharzyk K."/>
            <person name="Murdoch R.W."/>
            <person name="Higgins S."/>
            <person name="Loffler F."/>
        </authorList>
    </citation>
    <scope>NUCLEOTIDE SEQUENCE</scope>
</reference>
<proteinExistence type="predicted"/>
<dbReference type="EMBL" id="VSSQ01012178">
    <property type="protein sequence ID" value="MPM48615.1"/>
    <property type="molecule type" value="Genomic_DNA"/>
</dbReference>
<organism evidence="1">
    <name type="scientific">bioreactor metagenome</name>
    <dbReference type="NCBI Taxonomy" id="1076179"/>
    <lineage>
        <taxon>unclassified sequences</taxon>
        <taxon>metagenomes</taxon>
        <taxon>ecological metagenomes</taxon>
    </lineage>
</organism>
<comment type="caution">
    <text evidence="1">The sequence shown here is derived from an EMBL/GenBank/DDBJ whole genome shotgun (WGS) entry which is preliminary data.</text>
</comment>
<sequence>MADAVTRSCESAVLIIAASMAAKNSPAKTIGNIESTILIYTVSPAVVLKSSLK</sequence>
<gene>
    <name evidence="1" type="ORF">SDC9_95341</name>
</gene>
<evidence type="ECO:0000313" key="1">
    <source>
        <dbReference type="EMBL" id="MPM48615.1"/>
    </source>
</evidence>
<name>A0A645A609_9ZZZZ</name>
<accession>A0A645A609</accession>